<proteinExistence type="predicted"/>
<organism evidence="1 2">
    <name type="scientific">Ilex paraguariensis</name>
    <name type="common">yerba mate</name>
    <dbReference type="NCBI Taxonomy" id="185542"/>
    <lineage>
        <taxon>Eukaryota</taxon>
        <taxon>Viridiplantae</taxon>
        <taxon>Streptophyta</taxon>
        <taxon>Embryophyta</taxon>
        <taxon>Tracheophyta</taxon>
        <taxon>Spermatophyta</taxon>
        <taxon>Magnoliopsida</taxon>
        <taxon>eudicotyledons</taxon>
        <taxon>Gunneridae</taxon>
        <taxon>Pentapetalae</taxon>
        <taxon>asterids</taxon>
        <taxon>campanulids</taxon>
        <taxon>Aquifoliales</taxon>
        <taxon>Aquifoliaceae</taxon>
        <taxon>Ilex</taxon>
    </lineage>
</organism>
<dbReference type="PANTHER" id="PTHR26312">
    <property type="entry name" value="TETRATRICOPEPTIDE REPEAT PROTEIN 5"/>
    <property type="match status" value="1"/>
</dbReference>
<keyword evidence="2" id="KW-1185">Reference proteome</keyword>
<dbReference type="SUPFAM" id="SSF48452">
    <property type="entry name" value="TPR-like"/>
    <property type="match status" value="1"/>
</dbReference>
<sequence>MTRTLSDSDLKIVIKTPQSKCMHSLHVAFAVSEEEDEEIELEPTWLDEEYRAVRVAVGGGNGGSGGKICSGGGGGGEDENGGSANWDSKGNIASTDLYYQIMLEANPGNALLLSNYARFLKEVCGDFVKAEEYCERAILANPSDGDVLSLYADLIWRAHKDAPRAESYFDQAIQAAPDDCYVLASYAQFLWDADSEDEGDEREDTSNIDLSPPMFFQGAPPPLLLLP</sequence>
<dbReference type="InterPro" id="IPR011990">
    <property type="entry name" value="TPR-like_helical_dom_sf"/>
</dbReference>
<protein>
    <submittedName>
        <fullName evidence="1">Uncharacterized protein</fullName>
    </submittedName>
</protein>
<dbReference type="Proteomes" id="UP001642360">
    <property type="component" value="Unassembled WGS sequence"/>
</dbReference>
<accession>A0ABC8R5V7</accession>
<reference evidence="1 2" key="1">
    <citation type="submission" date="2024-02" db="EMBL/GenBank/DDBJ databases">
        <authorList>
            <person name="Vignale AGUSTIN F."/>
            <person name="Sosa J E."/>
            <person name="Modenutti C."/>
        </authorList>
    </citation>
    <scope>NUCLEOTIDE SEQUENCE [LARGE SCALE GENOMIC DNA]</scope>
</reference>
<evidence type="ECO:0000313" key="1">
    <source>
        <dbReference type="EMBL" id="CAK9139781.1"/>
    </source>
</evidence>
<gene>
    <name evidence="1" type="ORF">ILEXP_LOCUS7183</name>
</gene>
<dbReference type="AlphaFoldDB" id="A0ABC8R5V7"/>
<comment type="caution">
    <text evidence="1">The sequence shown here is derived from an EMBL/GenBank/DDBJ whole genome shotgun (WGS) entry which is preliminary data.</text>
</comment>
<name>A0ABC8R5V7_9AQUA</name>
<dbReference type="EMBL" id="CAUOFW020000987">
    <property type="protein sequence ID" value="CAK9139781.1"/>
    <property type="molecule type" value="Genomic_DNA"/>
</dbReference>
<dbReference type="PANTHER" id="PTHR26312:SF227">
    <property type="entry name" value="TETRATRICOPEPTIDE REPEAT (TPR)-LIKE SUPERFAMILY PROTEIN"/>
    <property type="match status" value="1"/>
</dbReference>
<dbReference type="Gene3D" id="1.25.40.10">
    <property type="entry name" value="Tetratricopeptide repeat domain"/>
    <property type="match status" value="1"/>
</dbReference>
<evidence type="ECO:0000313" key="2">
    <source>
        <dbReference type="Proteomes" id="UP001642360"/>
    </source>
</evidence>